<protein>
    <submittedName>
        <fullName evidence="9">PIN domain protein</fullName>
    </submittedName>
</protein>
<dbReference type="InterPro" id="IPR029060">
    <property type="entry name" value="PIN-like_dom_sf"/>
</dbReference>
<name>A0A0G0R5S0_9BACT</name>
<evidence type="ECO:0000313" key="10">
    <source>
        <dbReference type="Proteomes" id="UP000034531"/>
    </source>
</evidence>
<evidence type="ECO:0000259" key="8">
    <source>
        <dbReference type="Pfam" id="PF01850"/>
    </source>
</evidence>
<keyword evidence="2" id="KW-1277">Toxin-antitoxin system</keyword>
<evidence type="ECO:0000256" key="1">
    <source>
        <dbReference type="ARBA" id="ARBA00001946"/>
    </source>
</evidence>
<evidence type="ECO:0000256" key="7">
    <source>
        <dbReference type="ARBA" id="ARBA00038093"/>
    </source>
</evidence>
<gene>
    <name evidence="9" type="ORF">UT84_C0051G0009</name>
</gene>
<evidence type="ECO:0000256" key="6">
    <source>
        <dbReference type="ARBA" id="ARBA00022842"/>
    </source>
</evidence>
<dbReference type="SUPFAM" id="SSF88723">
    <property type="entry name" value="PIN domain-like"/>
    <property type="match status" value="1"/>
</dbReference>
<keyword evidence="6" id="KW-0460">Magnesium</keyword>
<organism evidence="9 10">
    <name type="scientific">Candidatus Curtissbacteria bacterium GW2011_GWA1_40_16</name>
    <dbReference type="NCBI Taxonomy" id="1618405"/>
    <lineage>
        <taxon>Bacteria</taxon>
        <taxon>Candidatus Curtissiibacteriota</taxon>
    </lineage>
</organism>
<keyword evidence="4" id="KW-0479">Metal-binding</keyword>
<dbReference type="Pfam" id="PF01850">
    <property type="entry name" value="PIN"/>
    <property type="match status" value="1"/>
</dbReference>
<proteinExistence type="inferred from homology"/>
<dbReference type="GO" id="GO:0016787">
    <property type="term" value="F:hydrolase activity"/>
    <property type="evidence" value="ECO:0007669"/>
    <property type="project" value="UniProtKB-KW"/>
</dbReference>
<reference evidence="9 10" key="1">
    <citation type="journal article" date="2015" name="Nature">
        <title>rRNA introns, odd ribosomes, and small enigmatic genomes across a large radiation of phyla.</title>
        <authorList>
            <person name="Brown C.T."/>
            <person name="Hug L.A."/>
            <person name="Thomas B.C."/>
            <person name="Sharon I."/>
            <person name="Castelle C.J."/>
            <person name="Singh A."/>
            <person name="Wilkins M.J."/>
            <person name="Williams K.H."/>
            <person name="Banfield J.F."/>
        </authorList>
    </citation>
    <scope>NUCLEOTIDE SEQUENCE [LARGE SCALE GENOMIC DNA]</scope>
</reference>
<dbReference type="AlphaFoldDB" id="A0A0G0R5S0"/>
<dbReference type="GO" id="GO:0046872">
    <property type="term" value="F:metal ion binding"/>
    <property type="evidence" value="ECO:0007669"/>
    <property type="project" value="UniProtKB-KW"/>
</dbReference>
<dbReference type="PANTHER" id="PTHR33653">
    <property type="entry name" value="RIBONUCLEASE VAPC2"/>
    <property type="match status" value="1"/>
</dbReference>
<evidence type="ECO:0000256" key="3">
    <source>
        <dbReference type="ARBA" id="ARBA00022722"/>
    </source>
</evidence>
<evidence type="ECO:0000256" key="4">
    <source>
        <dbReference type="ARBA" id="ARBA00022723"/>
    </source>
</evidence>
<keyword evidence="5" id="KW-0378">Hydrolase</keyword>
<comment type="cofactor">
    <cofactor evidence="1">
        <name>Mg(2+)</name>
        <dbReference type="ChEBI" id="CHEBI:18420"/>
    </cofactor>
</comment>
<evidence type="ECO:0000313" key="9">
    <source>
        <dbReference type="EMBL" id="KKR48084.1"/>
    </source>
</evidence>
<keyword evidence="3" id="KW-0540">Nuclease</keyword>
<evidence type="ECO:0000256" key="2">
    <source>
        <dbReference type="ARBA" id="ARBA00022649"/>
    </source>
</evidence>
<dbReference type="InterPro" id="IPR050556">
    <property type="entry name" value="Type_II_TA_system_RNase"/>
</dbReference>
<dbReference type="Gene3D" id="3.40.50.1010">
    <property type="entry name" value="5'-nuclease"/>
    <property type="match status" value="2"/>
</dbReference>
<comment type="caution">
    <text evidence="9">The sequence shown here is derived from an EMBL/GenBank/DDBJ whole genome shotgun (WGS) entry which is preliminary data.</text>
</comment>
<dbReference type="Proteomes" id="UP000034531">
    <property type="component" value="Unassembled WGS sequence"/>
</dbReference>
<comment type="similarity">
    <text evidence="7">Belongs to the PINc/VapC protein family.</text>
</comment>
<feature type="domain" description="PIN" evidence="8">
    <location>
        <begin position="56"/>
        <end position="103"/>
    </location>
</feature>
<evidence type="ECO:0000256" key="5">
    <source>
        <dbReference type="ARBA" id="ARBA00022801"/>
    </source>
</evidence>
<dbReference type="InterPro" id="IPR002716">
    <property type="entry name" value="PIN_dom"/>
</dbReference>
<sequence>MKKVLLDTSVIIDFLRRKDKEKSLFAHLLQEGNQTAVSIITHCELYAGKSVWEEKDAKEELEAGQIRAKSDLNLLDAIIAATAKIYNLELATLNLKDFKKVEELHLFKL</sequence>
<dbReference type="PANTHER" id="PTHR33653:SF1">
    <property type="entry name" value="RIBONUCLEASE VAPC2"/>
    <property type="match status" value="1"/>
</dbReference>
<dbReference type="EMBL" id="LBYI01000051">
    <property type="protein sequence ID" value="KKR48084.1"/>
    <property type="molecule type" value="Genomic_DNA"/>
</dbReference>
<dbReference type="GO" id="GO:0004518">
    <property type="term" value="F:nuclease activity"/>
    <property type="evidence" value="ECO:0007669"/>
    <property type="project" value="UniProtKB-KW"/>
</dbReference>
<accession>A0A0G0R5S0</accession>